<comment type="pathway">
    <text evidence="9">Cofactor biosynthesis; biotin biosynthesis; biotin from 7,8-diaminononanoate: step 1/2.</text>
</comment>
<evidence type="ECO:0000256" key="6">
    <source>
        <dbReference type="ARBA" id="ARBA00022840"/>
    </source>
</evidence>
<evidence type="ECO:0000256" key="9">
    <source>
        <dbReference type="HAMAP-Rule" id="MF_00336"/>
    </source>
</evidence>
<dbReference type="EMBL" id="BMEC01000012">
    <property type="protein sequence ID" value="GGC46406.1"/>
    <property type="molecule type" value="Genomic_DNA"/>
</dbReference>
<dbReference type="SUPFAM" id="SSF52540">
    <property type="entry name" value="P-loop containing nucleoside triphosphate hydrolases"/>
    <property type="match status" value="1"/>
</dbReference>
<comment type="caution">
    <text evidence="10">The sequence shown here is derived from an EMBL/GenBank/DDBJ whole genome shotgun (WGS) entry which is preliminary data.</text>
</comment>
<dbReference type="NCBIfam" id="TIGR00347">
    <property type="entry name" value="bioD"/>
    <property type="match status" value="1"/>
</dbReference>
<keyword evidence="1 9" id="KW-0963">Cytoplasm</keyword>
<feature type="binding site" evidence="9">
    <location>
        <begin position="96"/>
        <end position="99"/>
    </location>
    <ligand>
        <name>ATP</name>
        <dbReference type="ChEBI" id="CHEBI:30616"/>
    </ligand>
</feature>
<dbReference type="InterPro" id="IPR004472">
    <property type="entry name" value="DTB_synth_BioD"/>
</dbReference>
<comment type="function">
    <text evidence="9">Catalyzes a mechanistically unusual reaction, the ATP-dependent insertion of CO2 between the N7 and N8 nitrogen atoms of 7,8-diaminopelargonic acid (DAPA, also called 7,8-diammoniononanoate) to form a ureido ring.</text>
</comment>
<evidence type="ECO:0000256" key="4">
    <source>
        <dbReference type="ARBA" id="ARBA00022741"/>
    </source>
</evidence>
<evidence type="ECO:0000313" key="10">
    <source>
        <dbReference type="EMBL" id="GGC46406.1"/>
    </source>
</evidence>
<comment type="catalytic activity">
    <reaction evidence="8">
        <text>(7R,8S)-8-amino-7-(carboxyamino)nonanoate + ATP = (4R,5S)-dethiobiotin + ADP + phosphate + H(+)</text>
        <dbReference type="Rhea" id="RHEA:63684"/>
        <dbReference type="ChEBI" id="CHEBI:15378"/>
        <dbReference type="ChEBI" id="CHEBI:30616"/>
        <dbReference type="ChEBI" id="CHEBI:43474"/>
        <dbReference type="ChEBI" id="CHEBI:149470"/>
        <dbReference type="ChEBI" id="CHEBI:149473"/>
        <dbReference type="ChEBI" id="CHEBI:456216"/>
    </reaction>
</comment>
<comment type="subunit">
    <text evidence="9">Homodimer.</text>
</comment>
<dbReference type="RefSeq" id="WP_188465973.1">
    <property type="nucleotide sequence ID" value="NZ_BAABHU010000012.1"/>
</dbReference>
<sequence>MKIFITAIGTDSGKSLLSAILTEALEADYWKPIQAGLPGDTDYVKQLVSNKKSNFIPEAYVLNTPASPHYAAEVDGVKLSIVNFHLPETGNHLVIEGAGGALVPVNNEEFVIDLPQKWKIPVILVANLYLGSINHTLLTLNELQRRSIELKGIVFNGNANPSSESIILQHANAPCLLRINQEKEITKEVVRNYAKEILRNL</sequence>
<accession>A0ABQ1MT59</accession>
<keyword evidence="11" id="KW-1185">Reference proteome</keyword>
<comment type="cofactor">
    <cofactor evidence="9">
        <name>Mg(2+)</name>
        <dbReference type="ChEBI" id="CHEBI:18420"/>
    </cofactor>
</comment>
<gene>
    <name evidence="9 10" type="primary">bioD</name>
    <name evidence="10" type="ORF">GCM10011506_35000</name>
</gene>
<keyword evidence="2 9" id="KW-0436">Ligase</keyword>
<keyword evidence="7 9" id="KW-0460">Magnesium</keyword>
<dbReference type="PANTHER" id="PTHR43210">
    <property type="entry name" value="DETHIOBIOTIN SYNTHETASE"/>
    <property type="match status" value="1"/>
</dbReference>
<feature type="binding site" evidence="9">
    <location>
        <begin position="11"/>
        <end position="16"/>
    </location>
    <ligand>
        <name>ATP</name>
        <dbReference type="ChEBI" id="CHEBI:30616"/>
    </ligand>
</feature>
<evidence type="ECO:0000313" key="11">
    <source>
        <dbReference type="Proteomes" id="UP000636010"/>
    </source>
</evidence>
<proteinExistence type="inferred from homology"/>
<protein>
    <recommendedName>
        <fullName evidence="9">ATP-dependent dethiobiotin synthetase BioD</fullName>
        <ecNumber evidence="9">6.3.3.3</ecNumber>
    </recommendedName>
    <alternativeName>
        <fullName evidence="9">DTB synthetase</fullName>
        <shortName evidence="9">DTBS</shortName>
    </alternativeName>
    <alternativeName>
        <fullName evidence="9">Dethiobiotin synthase</fullName>
    </alternativeName>
</protein>
<comment type="subcellular location">
    <subcellularLocation>
        <location evidence="9">Cytoplasm</location>
    </subcellularLocation>
</comment>
<dbReference type="EC" id="6.3.3.3" evidence="9"/>
<keyword evidence="5 9" id="KW-0093">Biotin biosynthesis</keyword>
<keyword evidence="4 9" id="KW-0547">Nucleotide-binding</keyword>
<evidence type="ECO:0000256" key="2">
    <source>
        <dbReference type="ARBA" id="ARBA00022598"/>
    </source>
</evidence>
<feature type="binding site" evidence="9">
    <location>
        <position position="40"/>
    </location>
    <ligand>
        <name>Mg(2+)</name>
        <dbReference type="ChEBI" id="CHEBI:18420"/>
    </ligand>
</feature>
<dbReference type="CDD" id="cd03109">
    <property type="entry name" value="DTBS"/>
    <property type="match status" value="1"/>
</dbReference>
<evidence type="ECO:0000256" key="3">
    <source>
        <dbReference type="ARBA" id="ARBA00022723"/>
    </source>
</evidence>
<dbReference type="Gene3D" id="3.40.50.300">
    <property type="entry name" value="P-loop containing nucleotide triphosphate hydrolases"/>
    <property type="match status" value="1"/>
</dbReference>
<comment type="catalytic activity">
    <reaction evidence="9">
        <text>(7R,8S)-7,8-diammoniononanoate + CO2 + ATP = (4R,5S)-dethiobiotin + ADP + phosphate + 3 H(+)</text>
        <dbReference type="Rhea" id="RHEA:15805"/>
        <dbReference type="ChEBI" id="CHEBI:15378"/>
        <dbReference type="ChEBI" id="CHEBI:16526"/>
        <dbReference type="ChEBI" id="CHEBI:30616"/>
        <dbReference type="ChEBI" id="CHEBI:43474"/>
        <dbReference type="ChEBI" id="CHEBI:149469"/>
        <dbReference type="ChEBI" id="CHEBI:149473"/>
        <dbReference type="ChEBI" id="CHEBI:456216"/>
        <dbReference type="EC" id="6.3.3.3"/>
    </reaction>
</comment>
<dbReference type="Proteomes" id="UP000636010">
    <property type="component" value="Unassembled WGS sequence"/>
</dbReference>
<keyword evidence="3 9" id="KW-0479">Metal-binding</keyword>
<comment type="caution">
    <text evidence="9">Lacks conserved residue(s) required for the propagation of feature annotation.</text>
</comment>
<feature type="binding site" evidence="9">
    <location>
        <position position="180"/>
    </location>
    <ligand>
        <name>ATP</name>
        <dbReference type="ChEBI" id="CHEBI:30616"/>
    </ligand>
</feature>
<evidence type="ECO:0000256" key="5">
    <source>
        <dbReference type="ARBA" id="ARBA00022756"/>
    </source>
</evidence>
<evidence type="ECO:0000256" key="8">
    <source>
        <dbReference type="ARBA" id="ARBA00047386"/>
    </source>
</evidence>
<dbReference type="PANTHER" id="PTHR43210:SF2">
    <property type="entry name" value="ATP-DEPENDENT DETHIOBIOTIN SYNTHETASE BIOD 2"/>
    <property type="match status" value="1"/>
</dbReference>
<dbReference type="PIRSF" id="PIRSF006755">
    <property type="entry name" value="DTB_synth"/>
    <property type="match status" value="1"/>
</dbReference>
<name>A0ABQ1MT59_9BACT</name>
<keyword evidence="6 9" id="KW-0067">ATP-binding</keyword>
<reference evidence="11" key="1">
    <citation type="journal article" date="2019" name="Int. J. Syst. Evol. Microbiol.">
        <title>The Global Catalogue of Microorganisms (GCM) 10K type strain sequencing project: providing services to taxonomists for standard genome sequencing and annotation.</title>
        <authorList>
            <consortium name="The Broad Institute Genomics Platform"/>
            <consortium name="The Broad Institute Genome Sequencing Center for Infectious Disease"/>
            <person name="Wu L."/>
            <person name="Ma J."/>
        </authorList>
    </citation>
    <scope>NUCLEOTIDE SEQUENCE [LARGE SCALE GENOMIC DNA]</scope>
    <source>
        <strain evidence="11">CGMCC 1.10832</strain>
    </source>
</reference>
<feature type="active site" evidence="9">
    <location>
        <position position="31"/>
    </location>
</feature>
<feature type="binding site" evidence="9">
    <location>
        <position position="15"/>
    </location>
    <ligand>
        <name>Mg(2+)</name>
        <dbReference type="ChEBI" id="CHEBI:18420"/>
    </ligand>
</feature>
<dbReference type="InterPro" id="IPR027417">
    <property type="entry name" value="P-loop_NTPase"/>
</dbReference>
<evidence type="ECO:0000256" key="7">
    <source>
        <dbReference type="ARBA" id="ARBA00022842"/>
    </source>
</evidence>
<dbReference type="HAMAP" id="MF_00336">
    <property type="entry name" value="BioD"/>
    <property type="match status" value="1"/>
</dbReference>
<evidence type="ECO:0000256" key="1">
    <source>
        <dbReference type="ARBA" id="ARBA00022490"/>
    </source>
</evidence>
<dbReference type="Pfam" id="PF13500">
    <property type="entry name" value="AAA_26"/>
    <property type="match status" value="1"/>
</dbReference>
<organism evidence="10 11">
    <name type="scientific">Marivirga lumbricoides</name>
    <dbReference type="NCBI Taxonomy" id="1046115"/>
    <lineage>
        <taxon>Bacteria</taxon>
        <taxon>Pseudomonadati</taxon>
        <taxon>Bacteroidota</taxon>
        <taxon>Cytophagia</taxon>
        <taxon>Cytophagales</taxon>
        <taxon>Marivirgaceae</taxon>
        <taxon>Marivirga</taxon>
    </lineage>
</organism>
<comment type="similarity">
    <text evidence="9">Belongs to the dethiobiotin synthetase family.</text>
</comment>
<feature type="binding site" evidence="9">
    <location>
        <position position="96"/>
    </location>
    <ligand>
        <name>Mg(2+)</name>
        <dbReference type="ChEBI" id="CHEBI:18420"/>
    </ligand>
</feature>
<feature type="binding site" evidence="9">
    <location>
        <position position="40"/>
    </location>
    <ligand>
        <name>ATP</name>
        <dbReference type="ChEBI" id="CHEBI:30616"/>
    </ligand>
</feature>